<dbReference type="STRING" id="185761.SAMN05660282_01189"/>
<evidence type="ECO:0000313" key="5">
    <source>
        <dbReference type="Proteomes" id="UP000199065"/>
    </source>
</evidence>
<dbReference type="SUPFAM" id="SSF55811">
    <property type="entry name" value="Nudix"/>
    <property type="match status" value="1"/>
</dbReference>
<feature type="domain" description="Nudix hydrolase" evidence="3">
    <location>
        <begin position="39"/>
        <end position="170"/>
    </location>
</feature>
<feature type="region of interest" description="Disordered" evidence="2">
    <location>
        <begin position="182"/>
        <end position="210"/>
    </location>
</feature>
<dbReference type="GO" id="GO:0005829">
    <property type="term" value="C:cytosol"/>
    <property type="evidence" value="ECO:0007669"/>
    <property type="project" value="TreeGrafter"/>
</dbReference>
<evidence type="ECO:0000256" key="2">
    <source>
        <dbReference type="SAM" id="MobiDB-lite"/>
    </source>
</evidence>
<dbReference type="Pfam" id="PF00293">
    <property type="entry name" value="NUDIX"/>
    <property type="match status" value="1"/>
</dbReference>
<dbReference type="InterPro" id="IPR015797">
    <property type="entry name" value="NUDIX_hydrolase-like_dom_sf"/>
</dbReference>
<dbReference type="GO" id="GO:0019693">
    <property type="term" value="P:ribose phosphate metabolic process"/>
    <property type="evidence" value="ECO:0007669"/>
    <property type="project" value="TreeGrafter"/>
</dbReference>
<dbReference type="Proteomes" id="UP000199065">
    <property type="component" value="Unassembled WGS sequence"/>
</dbReference>
<accession>A0A1I2SPR1</accession>
<evidence type="ECO:0000313" key="4">
    <source>
        <dbReference type="EMBL" id="SFG54865.1"/>
    </source>
</evidence>
<evidence type="ECO:0000256" key="1">
    <source>
        <dbReference type="ARBA" id="ARBA00022801"/>
    </source>
</evidence>
<feature type="compositionally biased region" description="Basic and acidic residues" evidence="2">
    <location>
        <begin position="201"/>
        <end position="210"/>
    </location>
</feature>
<dbReference type="OrthoDB" id="9806150at2"/>
<dbReference type="PANTHER" id="PTHR11839">
    <property type="entry name" value="UDP/ADP-SUGAR PYROPHOSPHATASE"/>
    <property type="match status" value="1"/>
</dbReference>
<dbReference type="PROSITE" id="PS51462">
    <property type="entry name" value="NUDIX"/>
    <property type="match status" value="1"/>
</dbReference>
<dbReference type="AlphaFoldDB" id="A0A1I2SPR1"/>
<protein>
    <submittedName>
        <fullName evidence="4">ADP-ribose pyrophosphatase</fullName>
    </submittedName>
</protein>
<evidence type="ECO:0000259" key="3">
    <source>
        <dbReference type="PROSITE" id="PS51462"/>
    </source>
</evidence>
<keyword evidence="5" id="KW-1185">Reference proteome</keyword>
<proteinExistence type="predicted"/>
<sequence length="210" mass="23316">MHHFEVVDSELLVDAPILALRRDQVRMPAGNISKREIVEHFGAVAIVAVDDAQRIALVHQYRHSVQQKLWELPAGLLDMKDEDALLCAQRELQEEAGVSAGHWAFLLDLVTSPGFCEEVVRVFLAGDLSEVEQPAGEDEEADMQLEWVPLDRARAMVMEGKIINSIAIAGIMAAAEVLSGRAKTHPTDTPFPLRPTHLAARRKEQDMKRG</sequence>
<dbReference type="Gene3D" id="3.90.79.10">
    <property type="entry name" value="Nucleoside Triphosphate Pyrophosphohydrolase"/>
    <property type="match status" value="1"/>
</dbReference>
<gene>
    <name evidence="4" type="ORF">SAMN05660282_01189</name>
</gene>
<dbReference type="PANTHER" id="PTHR11839:SF31">
    <property type="entry name" value="ADP-RIBOSE PYROPHOSPHATASE"/>
    <property type="match status" value="1"/>
</dbReference>
<dbReference type="GO" id="GO:0016787">
    <property type="term" value="F:hydrolase activity"/>
    <property type="evidence" value="ECO:0007669"/>
    <property type="project" value="UniProtKB-KW"/>
</dbReference>
<dbReference type="RefSeq" id="WP_092285434.1">
    <property type="nucleotide sequence ID" value="NZ_FOPJ01000006.1"/>
</dbReference>
<dbReference type="InterPro" id="IPR000086">
    <property type="entry name" value="NUDIX_hydrolase_dom"/>
</dbReference>
<reference evidence="4 5" key="1">
    <citation type="submission" date="2016-10" db="EMBL/GenBank/DDBJ databases">
        <authorList>
            <person name="de Groot N.N."/>
        </authorList>
    </citation>
    <scope>NUCLEOTIDE SEQUENCE [LARGE SCALE GENOMIC DNA]</scope>
    <source>
        <strain>J11</strain>
        <strain evidence="5">PG 39</strain>
    </source>
</reference>
<dbReference type="CDD" id="cd24158">
    <property type="entry name" value="NUDIX_ADPRase_Rv1700"/>
    <property type="match status" value="1"/>
</dbReference>
<dbReference type="GO" id="GO:0006753">
    <property type="term" value="P:nucleoside phosphate metabolic process"/>
    <property type="evidence" value="ECO:0007669"/>
    <property type="project" value="TreeGrafter"/>
</dbReference>
<dbReference type="EMBL" id="FOPJ01000006">
    <property type="protein sequence ID" value="SFG54865.1"/>
    <property type="molecule type" value="Genomic_DNA"/>
</dbReference>
<organism evidence="4 5">
    <name type="scientific">Corynebacterium spheniscorum</name>
    <dbReference type="NCBI Taxonomy" id="185761"/>
    <lineage>
        <taxon>Bacteria</taxon>
        <taxon>Bacillati</taxon>
        <taxon>Actinomycetota</taxon>
        <taxon>Actinomycetes</taxon>
        <taxon>Mycobacteriales</taxon>
        <taxon>Corynebacteriaceae</taxon>
        <taxon>Corynebacterium</taxon>
    </lineage>
</organism>
<keyword evidence="1" id="KW-0378">Hydrolase</keyword>
<name>A0A1I2SPR1_9CORY</name>